<dbReference type="SUPFAM" id="SSF56003">
    <property type="entry name" value="Molybdenum cofactor-binding domain"/>
    <property type="match status" value="1"/>
</dbReference>
<dbReference type="InterPro" id="IPR037165">
    <property type="entry name" value="AldOxase/xan_DH_Mopterin-bd_sf"/>
</dbReference>
<dbReference type="RefSeq" id="WP_165326582.1">
    <property type="nucleotide sequence ID" value="NZ_CP049109.1"/>
</dbReference>
<feature type="domain" description="Aldehyde oxidase/xanthine dehydrogenase a/b hammerhead" evidence="1">
    <location>
        <begin position="38"/>
        <end position="143"/>
    </location>
</feature>
<dbReference type="InterPro" id="IPR046867">
    <property type="entry name" value="AldOxase/xan_DH_MoCoBD2"/>
</dbReference>
<evidence type="ECO:0000313" key="2">
    <source>
        <dbReference type="EMBL" id="QIG79581.1"/>
    </source>
</evidence>
<reference evidence="2 3" key="1">
    <citation type="submission" date="2020-02" db="EMBL/GenBank/DDBJ databases">
        <authorList>
            <person name="Zheng R.K."/>
            <person name="Sun C.M."/>
        </authorList>
    </citation>
    <scope>NUCLEOTIDE SEQUENCE [LARGE SCALE GENOMIC DNA]</scope>
    <source>
        <strain evidence="3">zrk23</strain>
    </source>
</reference>
<accession>A0A6G6Y407</accession>
<dbReference type="InterPro" id="IPR000674">
    <property type="entry name" value="Ald_Oxase/Xan_DH_a/b"/>
</dbReference>
<dbReference type="KEGG" id="spzr:G5C33_07105"/>
<dbReference type="EMBL" id="CP049109">
    <property type="protein sequence ID" value="QIG79581.1"/>
    <property type="molecule type" value="Genomic_DNA"/>
</dbReference>
<dbReference type="InterPro" id="IPR008274">
    <property type="entry name" value="AldOxase/xan_DH_MoCoBD1"/>
</dbReference>
<dbReference type="GO" id="GO:0005506">
    <property type="term" value="F:iron ion binding"/>
    <property type="evidence" value="ECO:0007669"/>
    <property type="project" value="InterPro"/>
</dbReference>
<dbReference type="InterPro" id="IPR016208">
    <property type="entry name" value="Ald_Oxase/xanthine_DH-like"/>
</dbReference>
<evidence type="ECO:0000259" key="1">
    <source>
        <dbReference type="SMART" id="SM01008"/>
    </source>
</evidence>
<evidence type="ECO:0000313" key="3">
    <source>
        <dbReference type="Proteomes" id="UP000501568"/>
    </source>
</evidence>
<dbReference type="InterPro" id="IPR036856">
    <property type="entry name" value="Ald_Oxase/Xan_DH_a/b_sf"/>
</dbReference>
<dbReference type="Proteomes" id="UP000501568">
    <property type="component" value="Chromosome"/>
</dbReference>
<keyword evidence="3" id="KW-1185">Reference proteome</keyword>
<dbReference type="Gene3D" id="3.30.365.10">
    <property type="entry name" value="Aldehyde oxidase/xanthine dehydrogenase, molybdopterin binding domain"/>
    <property type="match status" value="4"/>
</dbReference>
<dbReference type="Pfam" id="PF02738">
    <property type="entry name" value="MoCoBD_1"/>
    <property type="match status" value="1"/>
</dbReference>
<proteinExistence type="predicted"/>
<sequence>MSKELVMDAADTRRLLDHTAQHLTGAPLDRPEGPLKVSGRATYAHEYAPENCAYGVLVRATIAKGRLLLLGEDVVRGVPGVLGVFSGDRFLRNPAQGTANQAPVQGAEQIEYLGQPIALVVAETFEQARHAAQSLDLRFAPEEDGAFDPEAEGTTVEAPEKKQQDFGDFDAAFADAAFTIDATYTTPAQSNAPMEPHASVASWDGEKLTLWGSYQMLKYNRNELADSLGIDPANIRIHAPYVGGGFGSKLGIAPEAVAAAIAARDIGRPVKIAMSRQQVFETTVRRSESRQRVRLAADKDGVLTGLAHEARVSQLPGEAFSEPVAQATHFLYGGASRRYRHEIARVNRPCAGSMRAPGEAIGMLAIENAMDELAEATGIDPIELRKRNLPDRHPEQDIPYSSRMLAECLDDGARRFGWDKRPARPGEMRDGEWRIGYGVASAARKNITSPAEARVTLTTEGDAVVETDMTDIGTGTYAVLGQIAADMLGLPRERVRVILGDTELPPGPGSGGSWGASSSGSAVLEACVAVKRELADRLGLVADGLVLSDGDVILDNRRIPLADTLGAGPISAHGVFKPGKTSKEYAQAAYGAFFAEVGVNDVTGEVRVRRMLGSFAAGRILNEKTARSQCIGGMVFGIGSALTEELVHDLRDGHIVNRDLAEYHLPVNLDVPQIDVHFLEERDDLTCPLQSKGIGELGISGAGAAITNAIRNAIGVRIRSYPATLDKLLAEMG</sequence>
<organism evidence="2 3">
    <name type="scientific">Stakelama tenebrarum</name>
    <dbReference type="NCBI Taxonomy" id="2711215"/>
    <lineage>
        <taxon>Bacteria</taxon>
        <taxon>Pseudomonadati</taxon>
        <taxon>Pseudomonadota</taxon>
        <taxon>Alphaproteobacteria</taxon>
        <taxon>Sphingomonadales</taxon>
        <taxon>Sphingomonadaceae</taxon>
        <taxon>Stakelama</taxon>
    </lineage>
</organism>
<name>A0A6G6Y407_9SPHN</name>
<protein>
    <submittedName>
        <fullName evidence="2">Xanthine dehydrogenase family protein molybdopterin-binding subunit</fullName>
    </submittedName>
</protein>
<dbReference type="PANTHER" id="PTHR11908">
    <property type="entry name" value="XANTHINE DEHYDROGENASE"/>
    <property type="match status" value="1"/>
</dbReference>
<dbReference type="SMART" id="SM01008">
    <property type="entry name" value="Ald_Xan_dh_C"/>
    <property type="match status" value="1"/>
</dbReference>
<dbReference type="Gene3D" id="3.90.1170.50">
    <property type="entry name" value="Aldehyde oxidase/xanthine dehydrogenase, a/b hammerhead"/>
    <property type="match status" value="1"/>
</dbReference>
<dbReference type="GO" id="GO:0016491">
    <property type="term" value="F:oxidoreductase activity"/>
    <property type="evidence" value="ECO:0007669"/>
    <property type="project" value="InterPro"/>
</dbReference>
<dbReference type="AlphaFoldDB" id="A0A6G6Y407"/>
<gene>
    <name evidence="2" type="ORF">G5C33_07105</name>
</gene>
<dbReference type="PANTHER" id="PTHR11908:SF123">
    <property type="entry name" value="ALDEHYDE OXIDOREDUCTASE MOLYBDENUM-BINDING SUBUNIT PAOC"/>
    <property type="match status" value="1"/>
</dbReference>
<dbReference type="Pfam" id="PF20256">
    <property type="entry name" value="MoCoBD_2"/>
    <property type="match status" value="1"/>
</dbReference>
<dbReference type="Pfam" id="PF01315">
    <property type="entry name" value="Ald_Xan_dh_C"/>
    <property type="match status" value="1"/>
</dbReference>
<dbReference type="SUPFAM" id="SSF54665">
    <property type="entry name" value="CO dehydrogenase molybdoprotein N-domain-like"/>
    <property type="match status" value="1"/>
</dbReference>